<protein>
    <recommendedName>
        <fullName evidence="2">Regulatory protein, RpfE type</fullName>
    </recommendedName>
</protein>
<dbReference type="STRING" id="452638.Pnec_0488"/>
<dbReference type="KEGG" id="pne:Pnec_0488"/>
<sequence>MPPKIRGMTANSISAKAPLRRFTLMISGEDVLDELDSKDGPRRGLPHERFLLGELAPIAPVLLLGQSNQAVDPAKTIACLQPVHLHATRDHLILMGQNQIDLTEEESAQLLKTALPFIEEDFQNSILFQNQHYWFIPAGPFSSLASYSVDQAHGRNIDWWMPHDTQEAGIAKRWRKLQNEIQMLWHINPVNEEREQRGMPSINSIWISGIGSLNDVQAAKTLKQSQCLIGQHPILLGLAKLLKLSHEDVLNERNPAGAFAWLERPELSWPQLSEALLSKKIEELAIIDFPNGEVRERIFTAKDLNKKSWVFWKKSKPLTWKEITQA</sequence>
<dbReference type="HOGENOM" id="CLU_037503_1_0_4"/>
<organism evidence="1">
    <name type="scientific">Polynucleobacter necessarius subsp. necessarius (strain STIR1)</name>
    <dbReference type="NCBI Taxonomy" id="452638"/>
    <lineage>
        <taxon>Bacteria</taxon>
        <taxon>Pseudomonadati</taxon>
        <taxon>Pseudomonadota</taxon>
        <taxon>Betaproteobacteria</taxon>
        <taxon>Burkholderiales</taxon>
        <taxon>Burkholderiaceae</taxon>
        <taxon>Polynucleobacter</taxon>
    </lineage>
</organism>
<evidence type="ECO:0008006" key="2">
    <source>
        <dbReference type="Google" id="ProtNLM"/>
    </source>
</evidence>
<accession>B1XTS7</accession>
<dbReference type="EMBL" id="CP001010">
    <property type="protein sequence ID" value="ACB43754.1"/>
    <property type="molecule type" value="Genomic_DNA"/>
</dbReference>
<gene>
    <name evidence="1" type="ordered locus">Pnec_0488</name>
</gene>
<dbReference type="AlphaFoldDB" id="B1XTS7"/>
<evidence type="ECO:0000313" key="1">
    <source>
        <dbReference type="EMBL" id="ACB43754.1"/>
    </source>
</evidence>
<dbReference type="eggNOG" id="COG4255">
    <property type="taxonomic scope" value="Bacteria"/>
</dbReference>
<name>B1XTS7_POLNS</name>
<proteinExistence type="predicted"/>
<dbReference type="OrthoDB" id="5295974at2"/>
<reference evidence="1" key="1">
    <citation type="submission" date="2008-03" db="EMBL/GenBank/DDBJ databases">
        <title>Complete sequence of Polynucleobacter necessarius STIR1.</title>
        <authorList>
            <consortium name="US DOE Joint Genome Institute"/>
            <person name="Copeland A."/>
            <person name="Lucas S."/>
            <person name="Lapidus A."/>
            <person name="Barry K."/>
            <person name="Detter J.C."/>
            <person name="Glavina del Rio T."/>
            <person name="Hammon N."/>
            <person name="Israni S."/>
            <person name="Dalin E."/>
            <person name="Tice H."/>
            <person name="Pitluck S."/>
            <person name="Chain P."/>
            <person name="Malfatti S."/>
            <person name="Shin M."/>
            <person name="Vergez L."/>
            <person name="Schmutz J."/>
            <person name="Larimer F."/>
            <person name="Land M."/>
            <person name="Hauser L."/>
            <person name="Kyrpides N."/>
            <person name="Kim E."/>
            <person name="Hahn M."/>
            <person name="Richardson P."/>
        </authorList>
    </citation>
    <scope>NUCLEOTIDE SEQUENCE [LARGE SCALE GENOMIC DNA]</scope>
    <source>
        <strain evidence="1">STIR1</strain>
    </source>
</reference>